<accession>A0A0P6WHI9</accession>
<organism evidence="2 3">
    <name type="scientific">Rossellomorea vietnamensis</name>
    <dbReference type="NCBI Taxonomy" id="218284"/>
    <lineage>
        <taxon>Bacteria</taxon>
        <taxon>Bacillati</taxon>
        <taxon>Bacillota</taxon>
        <taxon>Bacilli</taxon>
        <taxon>Bacillales</taxon>
        <taxon>Bacillaceae</taxon>
        <taxon>Rossellomorea</taxon>
    </lineage>
</organism>
<sequence>MFHSYIGRRSTPIKNSVERGAVKKFAEAIGDPHPIYVDEEAGERSRYGGNIAPPTFPRLLDFGTVEGFHLPNVGLIHGEQSFRFERPLMVGESIQCYTEIKDYYERNGTGGTMGFLVIEDVGEDIHGERIFTSQAIIIITGAVRKRLSK</sequence>
<feature type="domain" description="FAS1-like dehydratase" evidence="1">
    <location>
        <begin position="5"/>
        <end position="132"/>
    </location>
</feature>
<dbReference type="Pfam" id="PF13452">
    <property type="entry name" value="FAS1_DH_region"/>
    <property type="match status" value="1"/>
</dbReference>
<gene>
    <name evidence="2" type="ORF">AM506_08195</name>
</gene>
<dbReference type="PATRIC" id="fig|218284.4.peg.3257"/>
<name>A0A0P6WHI9_9BACI</name>
<proteinExistence type="predicted"/>
<dbReference type="Gene3D" id="3.10.129.10">
    <property type="entry name" value="Hotdog Thioesterase"/>
    <property type="match status" value="1"/>
</dbReference>
<comment type="caution">
    <text evidence="2">The sequence shown here is derived from an EMBL/GenBank/DDBJ whole genome shotgun (WGS) entry which is preliminary data.</text>
</comment>
<reference evidence="2 3" key="1">
    <citation type="submission" date="2015-08" db="EMBL/GenBank/DDBJ databases">
        <title>Draft Genome Sequence of Bacillus vietnamensis UCD-SED5.</title>
        <authorList>
            <person name="Lee R.D."/>
            <person name="Jospin G."/>
            <person name="Lang J.M."/>
            <person name="Coil D.A."/>
            <person name="Eisen J.A."/>
        </authorList>
    </citation>
    <scope>NUCLEOTIDE SEQUENCE [LARGE SCALE GENOMIC DNA]</scope>
    <source>
        <strain evidence="2 3">UCD-SED5</strain>
    </source>
</reference>
<dbReference type="RefSeq" id="WP_060672009.1">
    <property type="nucleotide sequence ID" value="NZ_LIXZ01000005.1"/>
</dbReference>
<dbReference type="Proteomes" id="UP000050398">
    <property type="component" value="Unassembled WGS sequence"/>
</dbReference>
<dbReference type="SUPFAM" id="SSF54637">
    <property type="entry name" value="Thioesterase/thiol ester dehydrase-isomerase"/>
    <property type="match status" value="1"/>
</dbReference>
<dbReference type="OrthoDB" id="160199at2"/>
<evidence type="ECO:0000313" key="2">
    <source>
        <dbReference type="EMBL" id="KPL60041.1"/>
    </source>
</evidence>
<dbReference type="InterPro" id="IPR029069">
    <property type="entry name" value="HotDog_dom_sf"/>
</dbReference>
<dbReference type="EMBL" id="LIXZ01000005">
    <property type="protein sequence ID" value="KPL60041.1"/>
    <property type="molecule type" value="Genomic_DNA"/>
</dbReference>
<dbReference type="CDD" id="cd03441">
    <property type="entry name" value="R_hydratase_like"/>
    <property type="match status" value="1"/>
</dbReference>
<evidence type="ECO:0000313" key="3">
    <source>
        <dbReference type="Proteomes" id="UP000050398"/>
    </source>
</evidence>
<dbReference type="InterPro" id="IPR039569">
    <property type="entry name" value="FAS1-like_DH_region"/>
</dbReference>
<dbReference type="PIRSF" id="PIRSF018072">
    <property type="entry name" value="UCP018072"/>
    <property type="match status" value="1"/>
</dbReference>
<dbReference type="AlphaFoldDB" id="A0A0P6WHI9"/>
<dbReference type="InterPro" id="IPR016709">
    <property type="entry name" value="HadA-like"/>
</dbReference>
<evidence type="ECO:0000259" key="1">
    <source>
        <dbReference type="Pfam" id="PF13452"/>
    </source>
</evidence>
<protein>
    <submittedName>
        <fullName evidence="2">Dehydratase</fullName>
    </submittedName>
</protein>